<organism evidence="2 3">
    <name type="scientific">Treponema peruense</name>
    <dbReference type="NCBI Taxonomy" id="2787628"/>
    <lineage>
        <taxon>Bacteria</taxon>
        <taxon>Pseudomonadati</taxon>
        <taxon>Spirochaetota</taxon>
        <taxon>Spirochaetia</taxon>
        <taxon>Spirochaetales</taxon>
        <taxon>Treponemataceae</taxon>
        <taxon>Treponema</taxon>
    </lineage>
</organism>
<feature type="domain" description="AraC effector-binding" evidence="1">
    <location>
        <begin position="1"/>
        <end position="167"/>
    </location>
</feature>
<evidence type="ECO:0000313" key="2">
    <source>
        <dbReference type="EMBL" id="QQA01310.1"/>
    </source>
</evidence>
<dbReference type="EMBL" id="CP064936">
    <property type="protein sequence ID" value="QQA01310.1"/>
    <property type="molecule type" value="Genomic_DNA"/>
</dbReference>
<dbReference type="PANTHER" id="PTHR36444">
    <property type="entry name" value="TRANSCRIPTIONAL REGULATOR PROTEIN YOBU-RELATED"/>
    <property type="match status" value="1"/>
</dbReference>
<gene>
    <name evidence="2" type="ORF">IWA51_01430</name>
</gene>
<protein>
    <submittedName>
        <fullName evidence="2">AraC family transcriptional regulator</fullName>
    </submittedName>
</protein>
<dbReference type="InterPro" id="IPR053182">
    <property type="entry name" value="YobU-like_regulator"/>
</dbReference>
<evidence type="ECO:0000259" key="1">
    <source>
        <dbReference type="SMART" id="SM00871"/>
    </source>
</evidence>
<sequence length="169" mass="19290">MDYKIDKMESFKVIGFSRVFNMKTSYTEIPKFWDEVYEKYSKQLCEGKDPQTPVEKAIVENQIGMFGICIEDGKDGNFNYMIAGCYKGGDVPAEMTTYQLPECEWAKFECTGPMPGSLQSVNTAIFNEWLPTNSKYNIACGLNIEWYSPDGKPSDSDYKSAIWIPVKEK</sequence>
<dbReference type="KEGG" id="tper:IWA51_01430"/>
<dbReference type="SUPFAM" id="SSF55136">
    <property type="entry name" value="Probable bacterial effector-binding domain"/>
    <property type="match status" value="1"/>
</dbReference>
<reference evidence="2 3" key="1">
    <citation type="submission" date="2020-11" db="EMBL/GenBank/DDBJ databases">
        <title>Treponema Peruensis nv. sp., first commensal Treponema isolated from human feces.</title>
        <authorList>
            <person name="Belkhou C."/>
            <person name="Raes J."/>
        </authorList>
    </citation>
    <scope>NUCLEOTIDE SEQUENCE [LARGE SCALE GENOMIC DNA]</scope>
    <source>
        <strain evidence="2 3">RCC2812</strain>
    </source>
</reference>
<name>A0A7T3RE02_9SPIR</name>
<keyword evidence="3" id="KW-1185">Reference proteome</keyword>
<dbReference type="InterPro" id="IPR011256">
    <property type="entry name" value="Reg_factor_effector_dom_sf"/>
</dbReference>
<dbReference type="Proteomes" id="UP000595224">
    <property type="component" value="Chromosome"/>
</dbReference>
<dbReference type="RefSeq" id="WP_198442883.1">
    <property type="nucleotide sequence ID" value="NZ_CP064936.1"/>
</dbReference>
<accession>A0A7T3RE02</accession>
<dbReference type="Gene3D" id="3.20.80.10">
    <property type="entry name" value="Regulatory factor, effector binding domain"/>
    <property type="match status" value="1"/>
</dbReference>
<dbReference type="InterPro" id="IPR010499">
    <property type="entry name" value="AraC_E-bd"/>
</dbReference>
<dbReference type="PANTHER" id="PTHR36444:SF3">
    <property type="entry name" value="TRANSCRIPTIONAL ACTIVATOR, PUTATIVE-RELATED"/>
    <property type="match status" value="1"/>
</dbReference>
<dbReference type="Pfam" id="PF14526">
    <property type="entry name" value="Cass2"/>
    <property type="match status" value="1"/>
</dbReference>
<dbReference type="AlphaFoldDB" id="A0A7T3RE02"/>
<dbReference type="InterPro" id="IPR029441">
    <property type="entry name" value="Cass2"/>
</dbReference>
<proteinExistence type="predicted"/>
<dbReference type="SMART" id="SM00871">
    <property type="entry name" value="AraC_E_bind"/>
    <property type="match status" value="1"/>
</dbReference>
<evidence type="ECO:0000313" key="3">
    <source>
        <dbReference type="Proteomes" id="UP000595224"/>
    </source>
</evidence>